<keyword evidence="2" id="KW-1133">Transmembrane helix</keyword>
<evidence type="ECO:0000313" key="5">
    <source>
        <dbReference type="Proteomes" id="UP000274822"/>
    </source>
</evidence>
<feature type="transmembrane region" description="Helical" evidence="2">
    <location>
        <begin position="149"/>
        <end position="171"/>
    </location>
</feature>
<keyword evidence="2" id="KW-0812">Transmembrane</keyword>
<feature type="transmembrane region" description="Helical" evidence="2">
    <location>
        <begin position="412"/>
        <end position="436"/>
    </location>
</feature>
<dbReference type="InterPro" id="IPR012429">
    <property type="entry name" value="HGSNAT_cat"/>
</dbReference>
<reference evidence="4 5" key="1">
    <citation type="journal article" date="2018" name="New Phytol.">
        <title>Phylogenomics of Endogonaceae and evolution of mycorrhizas within Mucoromycota.</title>
        <authorList>
            <person name="Chang Y."/>
            <person name="Desiro A."/>
            <person name="Na H."/>
            <person name="Sandor L."/>
            <person name="Lipzen A."/>
            <person name="Clum A."/>
            <person name="Barry K."/>
            <person name="Grigoriev I.V."/>
            <person name="Martin F.M."/>
            <person name="Stajich J.E."/>
            <person name="Smith M.E."/>
            <person name="Bonito G."/>
            <person name="Spatafora J.W."/>
        </authorList>
    </citation>
    <scope>NUCLEOTIDE SEQUENCE [LARGE SCALE GENOMIC DNA]</scope>
    <source>
        <strain evidence="4 5">AD002</strain>
    </source>
</reference>
<keyword evidence="5" id="KW-1185">Reference proteome</keyword>
<gene>
    <name evidence="4" type="ORF">BC938DRAFT_484204</name>
</gene>
<feature type="transmembrane region" description="Helical" evidence="2">
    <location>
        <begin position="327"/>
        <end position="347"/>
    </location>
</feature>
<evidence type="ECO:0000256" key="2">
    <source>
        <dbReference type="SAM" id="Phobius"/>
    </source>
</evidence>
<dbReference type="PANTHER" id="PTHR31061">
    <property type="entry name" value="LD22376P"/>
    <property type="match status" value="1"/>
</dbReference>
<feature type="transmembrane region" description="Helical" evidence="2">
    <location>
        <begin position="191"/>
        <end position="214"/>
    </location>
</feature>
<dbReference type="Pfam" id="PF07786">
    <property type="entry name" value="HGSNAT_cat"/>
    <property type="match status" value="1"/>
</dbReference>
<feature type="transmembrane region" description="Helical" evidence="2">
    <location>
        <begin position="255"/>
        <end position="272"/>
    </location>
</feature>
<dbReference type="AlphaFoldDB" id="A0A433QAB9"/>
<evidence type="ECO:0000259" key="3">
    <source>
        <dbReference type="Pfam" id="PF07786"/>
    </source>
</evidence>
<feature type="domain" description="Heparan-alpha-glucosaminide N-acetyltransferase catalytic" evidence="3">
    <location>
        <begin position="35"/>
        <end position="169"/>
    </location>
</feature>
<organism evidence="4 5">
    <name type="scientific">Jimgerdemannia flammicorona</name>
    <dbReference type="NCBI Taxonomy" id="994334"/>
    <lineage>
        <taxon>Eukaryota</taxon>
        <taxon>Fungi</taxon>
        <taxon>Fungi incertae sedis</taxon>
        <taxon>Mucoromycota</taxon>
        <taxon>Mucoromycotina</taxon>
        <taxon>Endogonomycetes</taxon>
        <taxon>Endogonales</taxon>
        <taxon>Endogonaceae</taxon>
        <taxon>Jimgerdemannia</taxon>
    </lineage>
</organism>
<dbReference type="PANTHER" id="PTHR31061:SF24">
    <property type="entry name" value="LD22376P"/>
    <property type="match status" value="1"/>
</dbReference>
<feature type="transmembrane region" description="Helical" evidence="2">
    <location>
        <begin position="293"/>
        <end position="315"/>
    </location>
</feature>
<sequence length="445" mass="49668">MASHTPPNDPTDPINHDDPESQPIDPLLSFTKPARLTSVDLLRGLTVFSMILVNTSNPGSFSFLQHTAWTGMTFADTIFPTFLFIVGVSIPLALNPERHLSGSDMRSWRTKTTRRILVRGLKLWCIGFVLLNLVPYIGMRWFVSPEEAFLRIPGVLQRIAVCYVVVALVHVQVLGREDGAVEEMRGISRQIWCASMIVFPSGLLVVYLILTYTLTGCTERDSFLDPPECSAEAYLDTIVFTRSHNYNLGAFDPEGTLSTLTSILTTYIGYFIGCDLRHYRRTAHDQHRLLTRLVYHLLFIASALLLLAYFSSYLIPISKPLWTPSYVLAAGGISTIALSACTYLSDVRGYAFSSRVVRLLIAYGRNPILIYVLAEGIIVLMDLAYLWGQRNVPGGDGNGKLGGHEPDTVGDFWMAVGNLVYSVAYTGVFAPLAWWLDHKGWYLRV</sequence>
<feature type="transmembrane region" description="Helical" evidence="2">
    <location>
        <begin position="116"/>
        <end position="137"/>
    </location>
</feature>
<accession>A0A433QAB9</accession>
<evidence type="ECO:0000313" key="4">
    <source>
        <dbReference type="EMBL" id="RUS26723.1"/>
    </source>
</evidence>
<comment type="caution">
    <text evidence="4">The sequence shown here is derived from an EMBL/GenBank/DDBJ whole genome shotgun (WGS) entry which is preliminary data.</text>
</comment>
<proteinExistence type="predicted"/>
<dbReference type="Proteomes" id="UP000274822">
    <property type="component" value="Unassembled WGS sequence"/>
</dbReference>
<feature type="region of interest" description="Disordered" evidence="1">
    <location>
        <begin position="1"/>
        <end position="23"/>
    </location>
</feature>
<feature type="transmembrane region" description="Helical" evidence="2">
    <location>
        <begin position="368"/>
        <end position="388"/>
    </location>
</feature>
<dbReference type="EMBL" id="RBNJ01009815">
    <property type="protein sequence ID" value="RUS26723.1"/>
    <property type="molecule type" value="Genomic_DNA"/>
</dbReference>
<keyword evidence="2" id="KW-0472">Membrane</keyword>
<feature type="transmembrane region" description="Helical" evidence="2">
    <location>
        <begin position="77"/>
        <end position="95"/>
    </location>
</feature>
<name>A0A433QAB9_9FUNG</name>
<protein>
    <recommendedName>
        <fullName evidence="3">Heparan-alpha-glucosaminide N-acetyltransferase catalytic domain-containing protein</fullName>
    </recommendedName>
</protein>
<evidence type="ECO:0000256" key="1">
    <source>
        <dbReference type="SAM" id="MobiDB-lite"/>
    </source>
</evidence>